<evidence type="ECO:0000259" key="6">
    <source>
        <dbReference type="Pfam" id="PF06429"/>
    </source>
</evidence>
<dbReference type="PANTHER" id="PTHR30435:SF1">
    <property type="entry name" value="FLAGELLAR HOOK PROTEIN FLGE"/>
    <property type="match status" value="1"/>
</dbReference>
<accession>A0A9X7VZY9</accession>
<evidence type="ECO:0000256" key="1">
    <source>
        <dbReference type="ARBA" id="ARBA00004117"/>
    </source>
</evidence>
<dbReference type="AlphaFoldDB" id="A0A9X7VZY9"/>
<dbReference type="Pfam" id="PF06429">
    <property type="entry name" value="Flg_bbr_C"/>
    <property type="match status" value="1"/>
</dbReference>
<dbReference type="GO" id="GO:0005829">
    <property type="term" value="C:cytosol"/>
    <property type="evidence" value="ECO:0007669"/>
    <property type="project" value="TreeGrafter"/>
</dbReference>
<dbReference type="Proteomes" id="UP000663505">
    <property type="component" value="Chromosome"/>
</dbReference>
<dbReference type="RefSeq" id="WP_206657493.1">
    <property type="nucleotide sequence ID" value="NZ_CP071182.1"/>
</dbReference>
<protein>
    <recommendedName>
        <fullName evidence="4">Flagellar hook protein FlgE</fullName>
    </recommendedName>
</protein>
<feature type="domain" description="Flagellar basal body rod protein N-terminal" evidence="5">
    <location>
        <begin position="8"/>
        <end position="34"/>
    </location>
</feature>
<comment type="subcellular location">
    <subcellularLocation>
        <location evidence="1 4">Bacterial flagellum basal body</location>
    </subcellularLocation>
</comment>
<evidence type="ECO:0000313" key="9">
    <source>
        <dbReference type="Proteomes" id="UP000663505"/>
    </source>
</evidence>
<name>A0A9X7VZY9_9BACL</name>
<dbReference type="PROSITE" id="PS00588">
    <property type="entry name" value="FLAGELLA_BB_ROD"/>
    <property type="match status" value="1"/>
</dbReference>
<evidence type="ECO:0000256" key="4">
    <source>
        <dbReference type="RuleBase" id="RU362116"/>
    </source>
</evidence>
<dbReference type="Pfam" id="PF22692">
    <property type="entry name" value="LlgE_F_G_D1"/>
    <property type="match status" value="1"/>
</dbReference>
<evidence type="ECO:0000259" key="7">
    <source>
        <dbReference type="Pfam" id="PF22692"/>
    </source>
</evidence>
<dbReference type="InterPro" id="IPR001444">
    <property type="entry name" value="Flag_bb_rod_N"/>
</dbReference>
<dbReference type="KEGG" id="afx:JZ786_03870"/>
<dbReference type="NCBIfam" id="TIGR03506">
    <property type="entry name" value="FlgEFG_subfam"/>
    <property type="match status" value="2"/>
</dbReference>
<keyword evidence="3 4" id="KW-0975">Bacterial flagellum</keyword>
<keyword evidence="8" id="KW-0969">Cilium</keyword>
<dbReference type="EMBL" id="CP071182">
    <property type="protein sequence ID" value="QSO48156.1"/>
    <property type="molecule type" value="Genomic_DNA"/>
</dbReference>
<evidence type="ECO:0000256" key="2">
    <source>
        <dbReference type="ARBA" id="ARBA00009677"/>
    </source>
</evidence>
<reference evidence="8 9" key="1">
    <citation type="submission" date="2021-02" db="EMBL/GenBank/DDBJ databases">
        <title>Alicyclobacillus curvatus sp. nov. and Alicyclobacillus mengziensis sp. nov., two acidophilic bacteria isolated from acid mine drainage.</title>
        <authorList>
            <person name="Huang Y."/>
        </authorList>
    </citation>
    <scope>NUCLEOTIDE SEQUENCE [LARGE SCALE GENOMIC DNA]</scope>
    <source>
        <strain evidence="8 9">S30H14</strain>
    </source>
</reference>
<dbReference type="GO" id="GO:0009424">
    <property type="term" value="C:bacterial-type flagellum hook"/>
    <property type="evidence" value="ECO:0007669"/>
    <property type="project" value="TreeGrafter"/>
</dbReference>
<evidence type="ECO:0000256" key="3">
    <source>
        <dbReference type="ARBA" id="ARBA00023143"/>
    </source>
</evidence>
<sequence length="286" mass="29480">MGFFDAPVSGMDTFQQMMNIIGNNISNSNTVGFKASEVNFADMLSQTIKSGSGGPASGATGIGGTNPQQVGLGVTLGSVNPVFTQGSLTQTGTPSDMAIDGSGFIAVSNVQSPTSASQIFYTRAGDFQVDSNGNLVTPNGYYVLGQTTAPSATQASSTFPNKAINILDASGSPQQYTVGNNGQVSITNGATPTYWIPIANFPNPDGLEKIGNNLYAAPTGGNTGNVMYGQAASGNFGAINQGFLESSNVDLTKELSNMLIAQTGYSSNSKVISTQNQMFQSLLQNV</sequence>
<keyword evidence="8" id="KW-0966">Cell projection</keyword>
<proteinExistence type="inferred from homology"/>
<comment type="similarity">
    <text evidence="2 4">Belongs to the flagella basal body rod proteins family.</text>
</comment>
<dbReference type="InterPro" id="IPR053967">
    <property type="entry name" value="LlgE_F_G-like_D1"/>
</dbReference>
<keyword evidence="9" id="KW-1185">Reference proteome</keyword>
<keyword evidence="8" id="KW-0282">Flagellum</keyword>
<dbReference type="Pfam" id="PF00460">
    <property type="entry name" value="Flg_bb_rod"/>
    <property type="match status" value="1"/>
</dbReference>
<evidence type="ECO:0000259" key="5">
    <source>
        <dbReference type="Pfam" id="PF00460"/>
    </source>
</evidence>
<comment type="function">
    <text evidence="4">A flexible structure which links the flagellar filament to the drive apparatus in the basal body.</text>
</comment>
<dbReference type="GO" id="GO:0009425">
    <property type="term" value="C:bacterial-type flagellum basal body"/>
    <property type="evidence" value="ECO:0007669"/>
    <property type="project" value="UniProtKB-SubCell"/>
</dbReference>
<organism evidence="8 9">
    <name type="scientific">Alicyclobacillus mengziensis</name>
    <dbReference type="NCBI Taxonomy" id="2931921"/>
    <lineage>
        <taxon>Bacteria</taxon>
        <taxon>Bacillati</taxon>
        <taxon>Bacillota</taxon>
        <taxon>Bacilli</taxon>
        <taxon>Bacillales</taxon>
        <taxon>Alicyclobacillaceae</taxon>
        <taxon>Alicyclobacillus</taxon>
    </lineage>
</organism>
<evidence type="ECO:0000313" key="8">
    <source>
        <dbReference type="EMBL" id="QSO48156.1"/>
    </source>
</evidence>
<feature type="domain" description="Flagellar hook protein FlgE/F/G-like D1" evidence="7">
    <location>
        <begin position="98"/>
        <end position="185"/>
    </location>
</feature>
<dbReference type="InterPro" id="IPR019776">
    <property type="entry name" value="Flagellar_basal_body_rod_CS"/>
</dbReference>
<dbReference type="PANTHER" id="PTHR30435">
    <property type="entry name" value="FLAGELLAR PROTEIN"/>
    <property type="match status" value="1"/>
</dbReference>
<feature type="domain" description="Flagellar basal-body/hook protein C-terminal" evidence="6">
    <location>
        <begin position="241"/>
        <end position="284"/>
    </location>
</feature>
<dbReference type="InterPro" id="IPR037925">
    <property type="entry name" value="FlgE/F/G-like"/>
</dbReference>
<dbReference type="SUPFAM" id="SSF117143">
    <property type="entry name" value="Flagellar hook protein flgE"/>
    <property type="match status" value="1"/>
</dbReference>
<dbReference type="InterPro" id="IPR010930">
    <property type="entry name" value="Flg_bb/hook_C_dom"/>
</dbReference>
<dbReference type="InterPro" id="IPR020013">
    <property type="entry name" value="Flagellar_FlgE/F/G"/>
</dbReference>
<gene>
    <name evidence="8" type="ORF">JZ786_03870</name>
</gene>
<dbReference type="GO" id="GO:0071978">
    <property type="term" value="P:bacterial-type flagellum-dependent swarming motility"/>
    <property type="evidence" value="ECO:0007669"/>
    <property type="project" value="TreeGrafter"/>
</dbReference>